<dbReference type="AlphaFoldDB" id="X1VW39"/>
<reference evidence="1" key="1">
    <citation type="journal article" date="2014" name="Front. Microbiol.">
        <title>High frequency of phylogenetically diverse reductive dehalogenase-homologous genes in deep subseafloor sedimentary metagenomes.</title>
        <authorList>
            <person name="Kawai M."/>
            <person name="Futagami T."/>
            <person name="Toyoda A."/>
            <person name="Takaki Y."/>
            <person name="Nishi S."/>
            <person name="Hori S."/>
            <person name="Arai W."/>
            <person name="Tsubouchi T."/>
            <person name="Morono Y."/>
            <person name="Uchiyama I."/>
            <person name="Ito T."/>
            <person name="Fujiyama A."/>
            <person name="Inagaki F."/>
            <person name="Takami H."/>
        </authorList>
    </citation>
    <scope>NUCLEOTIDE SEQUENCE</scope>
    <source>
        <strain evidence="1">Expedition CK06-06</strain>
    </source>
</reference>
<proteinExistence type="predicted"/>
<accession>X1VW39</accession>
<protein>
    <submittedName>
        <fullName evidence="1">Uncharacterized protein</fullName>
    </submittedName>
</protein>
<comment type="caution">
    <text evidence="1">The sequence shown here is derived from an EMBL/GenBank/DDBJ whole genome shotgun (WGS) entry which is preliminary data.</text>
</comment>
<evidence type="ECO:0000313" key="1">
    <source>
        <dbReference type="EMBL" id="GAJ15160.1"/>
    </source>
</evidence>
<dbReference type="EMBL" id="BARW01030006">
    <property type="protein sequence ID" value="GAJ15160.1"/>
    <property type="molecule type" value="Genomic_DNA"/>
</dbReference>
<name>X1VW39_9ZZZZ</name>
<sequence length="147" mass="16525">MSEALDQETDSYNERLSALLEVVFDVAEATRILGAEEPLFRGGSLDRHSMSNYIVSGQELKPGYFLVVAHDGVKGFTPDPFTRYGLKDCLAWILRYDSHHSRWSVEAWSVEKGDRSFSKLARSLKTFPRPGSTSLVVSYSLNRVHPA</sequence>
<gene>
    <name evidence="1" type="ORF">S12H4_48085</name>
</gene>
<organism evidence="1">
    <name type="scientific">marine sediment metagenome</name>
    <dbReference type="NCBI Taxonomy" id="412755"/>
    <lineage>
        <taxon>unclassified sequences</taxon>
        <taxon>metagenomes</taxon>
        <taxon>ecological metagenomes</taxon>
    </lineage>
</organism>